<organism evidence="3 4">
    <name type="scientific">Chelonia mydas</name>
    <name type="common">Green sea-turtle</name>
    <name type="synonym">Chelonia agassizi</name>
    <dbReference type="NCBI Taxonomy" id="8469"/>
    <lineage>
        <taxon>Eukaryota</taxon>
        <taxon>Metazoa</taxon>
        <taxon>Chordata</taxon>
        <taxon>Craniata</taxon>
        <taxon>Vertebrata</taxon>
        <taxon>Euteleostomi</taxon>
        <taxon>Archelosauria</taxon>
        <taxon>Testudinata</taxon>
        <taxon>Testudines</taxon>
        <taxon>Cryptodira</taxon>
        <taxon>Durocryptodira</taxon>
        <taxon>Americhelydia</taxon>
        <taxon>Chelonioidea</taxon>
        <taxon>Cheloniidae</taxon>
        <taxon>Chelonia</taxon>
    </lineage>
</organism>
<feature type="domain" description="Peptidase S1" evidence="2">
    <location>
        <begin position="5"/>
        <end position="104"/>
    </location>
</feature>
<proteinExistence type="predicted"/>
<protein>
    <submittedName>
        <fullName evidence="3">Granzyme K</fullName>
    </submittedName>
</protein>
<dbReference type="PANTHER" id="PTHR24253:SF153">
    <property type="entry name" value="SERINE PROTEASE HEPSIN"/>
    <property type="match status" value="1"/>
</dbReference>
<evidence type="ECO:0000313" key="4">
    <source>
        <dbReference type="Proteomes" id="UP000031443"/>
    </source>
</evidence>
<dbReference type="SUPFAM" id="SSF50494">
    <property type="entry name" value="Trypsin-like serine proteases"/>
    <property type="match status" value="1"/>
</dbReference>
<dbReference type="PANTHER" id="PTHR24253">
    <property type="entry name" value="TRANSMEMBRANE PROTEASE SERINE"/>
    <property type="match status" value="1"/>
</dbReference>
<evidence type="ECO:0000259" key="2">
    <source>
        <dbReference type="Pfam" id="PF00089"/>
    </source>
</evidence>
<dbReference type="STRING" id="8469.M7BZT1"/>
<evidence type="ECO:0000256" key="1">
    <source>
        <dbReference type="ARBA" id="ARBA00023157"/>
    </source>
</evidence>
<dbReference type="GO" id="GO:0004252">
    <property type="term" value="F:serine-type endopeptidase activity"/>
    <property type="evidence" value="ECO:0007669"/>
    <property type="project" value="InterPro"/>
</dbReference>
<keyword evidence="1" id="KW-1015">Disulfide bond</keyword>
<dbReference type="InterPro" id="IPR009003">
    <property type="entry name" value="Peptidase_S1_PA"/>
</dbReference>
<dbReference type="Pfam" id="PF00089">
    <property type="entry name" value="Trypsin"/>
    <property type="match status" value="1"/>
</dbReference>
<dbReference type="EMBL" id="KB493071">
    <property type="protein sequence ID" value="EMP41360.1"/>
    <property type="molecule type" value="Genomic_DNA"/>
</dbReference>
<feature type="non-terminal residue" evidence="3">
    <location>
        <position position="1"/>
    </location>
</feature>
<dbReference type="InterPro" id="IPR001254">
    <property type="entry name" value="Trypsin_dom"/>
</dbReference>
<dbReference type="GO" id="GO:0006508">
    <property type="term" value="P:proteolysis"/>
    <property type="evidence" value="ECO:0007669"/>
    <property type="project" value="InterPro"/>
</dbReference>
<accession>M7BZT1</accession>
<reference evidence="4" key="1">
    <citation type="journal article" date="2013" name="Nat. Genet.">
        <title>The draft genomes of soft-shell turtle and green sea turtle yield insights into the development and evolution of the turtle-specific body plan.</title>
        <authorList>
            <person name="Wang Z."/>
            <person name="Pascual-Anaya J."/>
            <person name="Zadissa A."/>
            <person name="Li W."/>
            <person name="Niimura Y."/>
            <person name="Huang Z."/>
            <person name="Li C."/>
            <person name="White S."/>
            <person name="Xiong Z."/>
            <person name="Fang D."/>
            <person name="Wang B."/>
            <person name="Ming Y."/>
            <person name="Chen Y."/>
            <person name="Zheng Y."/>
            <person name="Kuraku S."/>
            <person name="Pignatelli M."/>
            <person name="Herrero J."/>
            <person name="Beal K."/>
            <person name="Nozawa M."/>
            <person name="Li Q."/>
            <person name="Wang J."/>
            <person name="Zhang H."/>
            <person name="Yu L."/>
            <person name="Shigenobu S."/>
            <person name="Wang J."/>
            <person name="Liu J."/>
            <person name="Flicek P."/>
            <person name="Searle S."/>
            <person name="Wang J."/>
            <person name="Kuratani S."/>
            <person name="Yin Y."/>
            <person name="Aken B."/>
            <person name="Zhang G."/>
            <person name="Irie N."/>
        </authorList>
    </citation>
    <scope>NUCLEOTIDE SEQUENCE [LARGE SCALE GENOMIC DNA]</scope>
</reference>
<dbReference type="AlphaFoldDB" id="M7BZT1"/>
<dbReference type="InterPro" id="IPR043504">
    <property type="entry name" value="Peptidase_S1_PA_chymotrypsin"/>
</dbReference>
<evidence type="ECO:0000313" key="3">
    <source>
        <dbReference type="EMBL" id="EMP41360.1"/>
    </source>
</evidence>
<name>M7BZT1_CHEMY</name>
<keyword evidence="4" id="KW-1185">Reference proteome</keyword>
<sequence>STADVGAATKCHGTVWGASNPKHLVAPDTVHKVKATVIDHHVCNENHYYNLDPPVTKSMLRAGDAWKDAYQGHSGGPLICNGVLWYCLCGYGCRDPQKPEIYTLLNVG</sequence>
<gene>
    <name evidence="3" type="ORF">UY3_01371</name>
</gene>
<dbReference type="Gene3D" id="2.40.10.10">
    <property type="entry name" value="Trypsin-like serine proteases"/>
    <property type="match status" value="1"/>
</dbReference>
<dbReference type="Proteomes" id="UP000031443">
    <property type="component" value="Unassembled WGS sequence"/>
</dbReference>